<sequence>MFRRLAQFYFSKCEYVSSLLNHAMGQYKRYRKAGDKAVVAAREYLSVPSSTIVFEPLTPILLEVDRSHRYESELLSALSNDQIRNIAITGEYGAGKSSVIRTFVDRHPELTYTFVSLAAFGKDLNKKEAGKVTSADSLVAPVESSSSSSDPKSAEKKSDSDILARIEETIVQQLLYAVPSGQLPKTRLKRIIQASSSIIWFRTLFSFLMIVGTLRLYVPTVEKLPKVDPAWLVEWLLKIPGWAAVLVLGGGGLYMMFSALKLLSLFSIDGFTIKGGKLETTHHGSVLHKNIDEIVYCFERSKIDIVVIEDLDRFGIHDVFTRLREINFIIKQSPQIKRPVYFIYALRDELFAVGEKTKFFDLIIPIIPVVNSENSREKMLEMLRERQFNGAELGAGLDYSLVETVCYLIDDMRLIKNIVNEFDMFSSILGGGSGLKLDPNKLFSIIAIRNLHPTEYAHLVKRRGIIYETIHGFSEWRFQQSRQAEDTYQALREIRERRVQEIAESAAELRAYVWLELVKRSSIVGATHVRISSGSQFTLSDFVNDDVFESIFSQNTHLTMVINDRYGSSQQSPTPIGAKELLASTSYQKRHDLLQRTLVDIDDEMAEQRTEASRINHQTFRAAAKKNYGDVITQKLNGLDVVIYLMRHGYFDTDYTDYFGYFYEGSLTSEDKNLILELRRGVSVDVATVISAPKKVVEKLDTDDLGDGRGIIVALIEHLSSCPYIDPGMSHERSKLAAIFRSGFNGHLDRMAQATEILVSTEISPKFIQAVYVLESGLFRALLNAERFESAGLKQALINAVMDGLEVAQLRQLDSMPDKKIYDAVASLEDVSRLMPGLEAGGKGWPWLTELPLRFSALNNSIVLNDLKKLIKWGCIDVNLSMLTLICQKAESIHAKKADHSLSIISYRRLKALEIEGLNDLLLESPEEFTNTLLAQVGTLDESAASFNELLRAILEESDSSDAVVQLFDRTTCTFDRLEDTTPSLWAKMLLSDRVKLKPEAVWTFFKDVFVPALEHKGCETLDMEAFASFIHLHVQELRGDLWGFNVSVHKELQEYLIAPTGLSNETLEVLFADIVVSDPVILKGLQSRERWEMLASAAFLAYSPEIRDCIRTFSADLEAPYLAAHWVQARDQIDLSQISIDMALALSKSGALELNEKIQMWAALPIEAFNTNHGAVKEVAETCRLANRHSTSFPPAFISTVKKFAGGEGLTSAQRSEMLIQCLPSCNWAESASILGMLSDDGFTKLSPHVKKIEVPYTNLNMRLVNALQTRGFVQTVTEKGDVISATAKPKGMI</sequence>
<gene>
    <name evidence="3" type="ORF">F2A38_14755</name>
</gene>
<dbReference type="InterPro" id="IPR048428">
    <property type="entry name" value="YobI-NTPase"/>
</dbReference>
<dbReference type="Proteomes" id="UP000323924">
    <property type="component" value="Unassembled WGS sequence"/>
</dbReference>
<reference evidence="3 4" key="1">
    <citation type="submission" date="2019-09" db="EMBL/GenBank/DDBJ databases">
        <authorList>
            <person name="Vacheron J."/>
            <person name="Dubost A."/>
            <person name="Prigent-Combaret C."/>
            <person name="Muller D."/>
        </authorList>
    </citation>
    <scope>NUCLEOTIDE SEQUENCE [LARGE SCALE GENOMIC DNA]</scope>
    <source>
        <strain evidence="3 4">JV497</strain>
    </source>
</reference>
<dbReference type="RefSeq" id="WP_150051235.1">
    <property type="nucleotide sequence ID" value="NZ_VWPC01000012.1"/>
</dbReference>
<name>A0AB34C9C2_9PSED</name>
<accession>A0AB34C9C2</accession>
<feature type="transmembrane region" description="Helical" evidence="1">
    <location>
        <begin position="199"/>
        <end position="219"/>
    </location>
</feature>
<evidence type="ECO:0000259" key="2">
    <source>
        <dbReference type="Pfam" id="PF20693"/>
    </source>
</evidence>
<dbReference type="Pfam" id="PF20693">
    <property type="entry name" value="YobI-ATPase"/>
    <property type="match status" value="1"/>
</dbReference>
<dbReference type="EMBL" id="VWPC01000012">
    <property type="protein sequence ID" value="KAA5841795.1"/>
    <property type="molecule type" value="Genomic_DNA"/>
</dbReference>
<organism evidence="3 4">
    <name type="scientific">Pseudomonas chlororaphis</name>
    <dbReference type="NCBI Taxonomy" id="587753"/>
    <lineage>
        <taxon>Bacteria</taxon>
        <taxon>Pseudomonadati</taxon>
        <taxon>Pseudomonadota</taxon>
        <taxon>Gammaproteobacteria</taxon>
        <taxon>Pseudomonadales</taxon>
        <taxon>Pseudomonadaceae</taxon>
        <taxon>Pseudomonas</taxon>
    </lineage>
</organism>
<keyword evidence="1" id="KW-0472">Membrane</keyword>
<proteinExistence type="predicted"/>
<keyword evidence="1" id="KW-1133">Transmembrane helix</keyword>
<feature type="transmembrane region" description="Helical" evidence="1">
    <location>
        <begin position="239"/>
        <end position="257"/>
    </location>
</feature>
<evidence type="ECO:0000256" key="1">
    <source>
        <dbReference type="SAM" id="Phobius"/>
    </source>
</evidence>
<feature type="domain" description="YobI-like P-loop NTPase" evidence="2">
    <location>
        <begin position="70"/>
        <end position="467"/>
    </location>
</feature>
<comment type="caution">
    <text evidence="3">The sequence shown here is derived from an EMBL/GenBank/DDBJ whole genome shotgun (WGS) entry which is preliminary data.</text>
</comment>
<evidence type="ECO:0000313" key="3">
    <source>
        <dbReference type="EMBL" id="KAA5841795.1"/>
    </source>
</evidence>
<evidence type="ECO:0000313" key="4">
    <source>
        <dbReference type="Proteomes" id="UP000323924"/>
    </source>
</evidence>
<protein>
    <recommendedName>
        <fullName evidence="2">YobI-like P-loop NTPase domain-containing protein</fullName>
    </recommendedName>
</protein>
<keyword evidence="1" id="KW-0812">Transmembrane</keyword>